<dbReference type="PANTHER" id="PTHR23324">
    <property type="entry name" value="SEC14 RELATED PROTEIN"/>
    <property type="match status" value="1"/>
</dbReference>
<dbReference type="SUPFAM" id="SSF101576">
    <property type="entry name" value="Supernatant protein factor (SPF), C-terminal domain"/>
    <property type="match status" value="1"/>
</dbReference>
<dbReference type="SUPFAM" id="SSF46938">
    <property type="entry name" value="CRAL/TRIO N-terminal domain"/>
    <property type="match status" value="1"/>
</dbReference>
<evidence type="ECO:0008006" key="5">
    <source>
        <dbReference type="Google" id="ProtNLM"/>
    </source>
</evidence>
<evidence type="ECO:0000259" key="2">
    <source>
        <dbReference type="PROSITE" id="PS50866"/>
    </source>
</evidence>
<dbReference type="GO" id="GO:0005737">
    <property type="term" value="C:cytoplasm"/>
    <property type="evidence" value="ECO:0007669"/>
    <property type="project" value="TreeGrafter"/>
</dbReference>
<accession>A0AAV2ATY7</accession>
<organism evidence="3 4">
    <name type="scientific">Larinioides sclopetarius</name>
    <dbReference type="NCBI Taxonomy" id="280406"/>
    <lineage>
        <taxon>Eukaryota</taxon>
        <taxon>Metazoa</taxon>
        <taxon>Ecdysozoa</taxon>
        <taxon>Arthropoda</taxon>
        <taxon>Chelicerata</taxon>
        <taxon>Arachnida</taxon>
        <taxon>Araneae</taxon>
        <taxon>Araneomorphae</taxon>
        <taxon>Entelegynae</taxon>
        <taxon>Araneoidea</taxon>
        <taxon>Araneidae</taxon>
        <taxon>Larinioides</taxon>
    </lineage>
</organism>
<dbReference type="InterPro" id="IPR009038">
    <property type="entry name" value="GOLD_dom"/>
</dbReference>
<dbReference type="PROSITE" id="PS50866">
    <property type="entry name" value="GOLD"/>
    <property type="match status" value="1"/>
</dbReference>
<evidence type="ECO:0000313" key="4">
    <source>
        <dbReference type="Proteomes" id="UP001497382"/>
    </source>
</evidence>
<gene>
    <name evidence="3" type="ORF">LARSCL_LOCUS14482</name>
</gene>
<dbReference type="SMART" id="SM00516">
    <property type="entry name" value="SEC14"/>
    <property type="match status" value="1"/>
</dbReference>
<feature type="domain" description="GOLD" evidence="2">
    <location>
        <begin position="277"/>
        <end position="383"/>
    </location>
</feature>
<comment type="caution">
    <text evidence="3">The sequence shown here is derived from an EMBL/GenBank/DDBJ whole genome shotgun (WGS) entry which is preliminary data.</text>
</comment>
<evidence type="ECO:0000259" key="1">
    <source>
        <dbReference type="PROSITE" id="PS50191"/>
    </source>
</evidence>
<dbReference type="PANTHER" id="PTHR23324:SF83">
    <property type="entry name" value="SEC14-LIKE PROTEIN 2"/>
    <property type="match status" value="1"/>
</dbReference>
<dbReference type="InterPro" id="IPR036598">
    <property type="entry name" value="GOLD_dom_sf"/>
</dbReference>
<dbReference type="EMBL" id="CAXIEN010000209">
    <property type="protein sequence ID" value="CAL1286860.1"/>
    <property type="molecule type" value="Genomic_DNA"/>
</dbReference>
<protein>
    <recommendedName>
        <fullName evidence="5">SEC14-like protein 2</fullName>
    </recommendedName>
</protein>
<dbReference type="CDD" id="cd00170">
    <property type="entry name" value="SEC14"/>
    <property type="match status" value="1"/>
</dbReference>
<dbReference type="PROSITE" id="PS50191">
    <property type="entry name" value="CRAL_TRIO"/>
    <property type="match status" value="1"/>
</dbReference>
<dbReference type="AlphaFoldDB" id="A0AAV2ATY7"/>
<dbReference type="InterPro" id="IPR036865">
    <property type="entry name" value="CRAL-TRIO_dom_sf"/>
</dbReference>
<evidence type="ECO:0000313" key="3">
    <source>
        <dbReference type="EMBL" id="CAL1286860.1"/>
    </source>
</evidence>
<proteinExistence type="predicted"/>
<name>A0AAV2ATY7_9ARAC</name>
<sequence>MWYPEVSESERQVIEELQRRTESDVSPTMLQDETLFYRFAKARDFNLVSAEAMLRNNIAWRKEFEADLMLTDYKPPEALEKFVATCFVCFDKEGCVVRYIDYGQTDIKGLLKSCRKSEFIKNLALYVEQDAKLLREQTLQLGRPVTKAINIFNFGNLTLSNATHFASLQAMSLCLKVYADHYPERLKIAFLINAPVYFSTLLSVFKSALPPPIVQKMICYGEKGWREDLLQLIDADVLPAFLGGKRTDPDGNPLCKTFIKHGEPVPSSYYLCNHQKTLCSDPDALKLTVIPFSQQVVPVVVEVAGSFLEWEFQTKSRDIGFAVHFRERSGSPAIEVVPKQRVDTCYEPEKRLFKCEKSGIYTLVFDNSYSWIYSKEVYYRARLTSSDF</sequence>
<feature type="domain" description="CRAL-TRIO" evidence="1">
    <location>
        <begin position="75"/>
        <end position="250"/>
    </location>
</feature>
<dbReference type="Proteomes" id="UP001497382">
    <property type="component" value="Unassembled WGS sequence"/>
</dbReference>
<dbReference type="InterPro" id="IPR051064">
    <property type="entry name" value="SEC14/CRAL-TRIO_domain"/>
</dbReference>
<dbReference type="InterPro" id="IPR001251">
    <property type="entry name" value="CRAL-TRIO_dom"/>
</dbReference>
<dbReference type="SUPFAM" id="SSF52087">
    <property type="entry name" value="CRAL/TRIO domain"/>
    <property type="match status" value="1"/>
</dbReference>
<dbReference type="Gene3D" id="2.60.120.680">
    <property type="entry name" value="GOLD domain"/>
    <property type="match status" value="1"/>
</dbReference>
<dbReference type="InterPro" id="IPR036273">
    <property type="entry name" value="CRAL/TRIO_N_dom_sf"/>
</dbReference>
<dbReference type="Gene3D" id="3.40.525.10">
    <property type="entry name" value="CRAL-TRIO lipid binding domain"/>
    <property type="match status" value="1"/>
</dbReference>
<reference evidence="3 4" key="1">
    <citation type="submission" date="2024-04" db="EMBL/GenBank/DDBJ databases">
        <authorList>
            <person name="Rising A."/>
            <person name="Reimegard J."/>
            <person name="Sonavane S."/>
            <person name="Akerstrom W."/>
            <person name="Nylinder S."/>
            <person name="Hedman E."/>
            <person name="Kallberg Y."/>
        </authorList>
    </citation>
    <scope>NUCLEOTIDE SEQUENCE [LARGE SCALE GENOMIC DNA]</scope>
</reference>
<dbReference type="Pfam" id="PF00650">
    <property type="entry name" value="CRAL_TRIO"/>
    <property type="match status" value="1"/>
</dbReference>
<keyword evidence="4" id="KW-1185">Reference proteome</keyword>